<evidence type="ECO:0000313" key="2">
    <source>
        <dbReference type="EMBL" id="QUC18268.1"/>
    </source>
</evidence>
<reference evidence="2" key="1">
    <citation type="submission" date="2020-03" db="EMBL/GenBank/DDBJ databases">
        <title>A mixture of massive structural variations and highly conserved coding sequences in Ustilaginoidea virens genome.</title>
        <authorList>
            <person name="Zhang K."/>
            <person name="Zhao Z."/>
            <person name="Zhang Z."/>
            <person name="Li Y."/>
            <person name="Hsiang T."/>
            <person name="Sun W."/>
        </authorList>
    </citation>
    <scope>NUCLEOTIDE SEQUENCE</scope>
    <source>
        <strain evidence="2">UV-8b</strain>
    </source>
</reference>
<gene>
    <name evidence="2" type="ORF">UV8b_02509</name>
</gene>
<accession>A0A8E5HMY7</accession>
<dbReference type="GeneID" id="66063287"/>
<dbReference type="InterPro" id="IPR010730">
    <property type="entry name" value="HET"/>
</dbReference>
<feature type="domain" description="Heterokaryon incompatibility" evidence="1">
    <location>
        <begin position="27"/>
        <end position="56"/>
    </location>
</feature>
<dbReference type="Pfam" id="PF06985">
    <property type="entry name" value="HET"/>
    <property type="match status" value="1"/>
</dbReference>
<dbReference type="EMBL" id="CP072754">
    <property type="protein sequence ID" value="QUC18268.1"/>
    <property type="molecule type" value="Genomic_DNA"/>
</dbReference>
<dbReference type="PANTHER" id="PTHR33112:SF1">
    <property type="entry name" value="HETEROKARYON INCOMPATIBILITY DOMAIN-CONTAINING PROTEIN"/>
    <property type="match status" value="1"/>
</dbReference>
<dbReference type="OrthoDB" id="5428863at2759"/>
<evidence type="ECO:0000259" key="1">
    <source>
        <dbReference type="Pfam" id="PF06985"/>
    </source>
</evidence>
<sequence length="422" mass="46480">MSGLKQDYLIHHRIRPALSADAEGRLPEKLPSIFADALALTRALNYRYLWIDRLCLQPSLTLIIAADQDTLGGIPGVSIPRGDQLSLNLKTALYTTTLTRPDLEVASSKWDSRAWTFQEGLLSRRRLIFTPSQMYFQCRALHFHESISLPLRLAPDFKLGRVFPAGDGCPKQPGRFQALIRAYLCRDLTDNEERLDAFQALLGENDGRDGLRAAHFLGLPLFHPDVFLATGVVSETDRLAASLGWICDWATSSKTPTPPSCYANNSYPSWTWLAWNLGSGHTMADNMFSFNLVGDTSPILNGVSAPPAMEISVGYKDQTVLSWEVDRDAISQKSGVATFLRLRTFCFDLDVSVDQQSNLVTMQDAALSNGNRLVIEAMVKAAVPRDSGPKKHERPTQAYRLVGVCSCQAETGAGAPSAPPRP</sequence>
<dbReference type="AlphaFoldDB" id="A0A8E5HMY7"/>
<protein>
    <recommendedName>
        <fullName evidence="1">Heterokaryon incompatibility domain-containing protein</fullName>
    </recommendedName>
</protein>
<keyword evidence="3" id="KW-1185">Reference proteome</keyword>
<proteinExistence type="predicted"/>
<dbReference type="KEGG" id="uvi:66063287"/>
<dbReference type="RefSeq" id="XP_042995941.1">
    <property type="nucleotide sequence ID" value="XM_043140007.1"/>
</dbReference>
<evidence type="ECO:0000313" key="3">
    <source>
        <dbReference type="Proteomes" id="UP000027002"/>
    </source>
</evidence>
<name>A0A8E5HMY7_USTVR</name>
<dbReference type="PANTHER" id="PTHR33112">
    <property type="entry name" value="DOMAIN PROTEIN, PUTATIVE-RELATED"/>
    <property type="match status" value="1"/>
</dbReference>
<organism evidence="2 3">
    <name type="scientific">Ustilaginoidea virens</name>
    <name type="common">Rice false smut fungus</name>
    <name type="synonym">Villosiclava virens</name>
    <dbReference type="NCBI Taxonomy" id="1159556"/>
    <lineage>
        <taxon>Eukaryota</taxon>
        <taxon>Fungi</taxon>
        <taxon>Dikarya</taxon>
        <taxon>Ascomycota</taxon>
        <taxon>Pezizomycotina</taxon>
        <taxon>Sordariomycetes</taxon>
        <taxon>Hypocreomycetidae</taxon>
        <taxon>Hypocreales</taxon>
        <taxon>Clavicipitaceae</taxon>
        <taxon>Ustilaginoidea</taxon>
    </lineage>
</organism>
<dbReference type="Proteomes" id="UP000027002">
    <property type="component" value="Chromosome 2"/>
</dbReference>